<evidence type="ECO:0000256" key="2">
    <source>
        <dbReference type="ARBA" id="ARBA00022679"/>
    </source>
</evidence>
<dbReference type="Pfam" id="PF03602">
    <property type="entry name" value="Cons_hypoth95"/>
    <property type="match status" value="1"/>
</dbReference>
<dbReference type="NCBIfam" id="TIGR00095">
    <property type="entry name" value="16S rRNA (guanine(966)-N(2))-methyltransferase RsmD"/>
    <property type="match status" value="1"/>
</dbReference>
<dbReference type="SUPFAM" id="SSF53335">
    <property type="entry name" value="S-adenosyl-L-methionine-dependent methyltransferases"/>
    <property type="match status" value="1"/>
</dbReference>
<sequence length="191" mass="21553">MSLRIYGNRLLKTLSGEQTRPTAARVREAVFNVWQGSISGCRWLDLCAGAGTMSAEALCRGAVEVVAMEQSPRALAIIRENLQRVKQGDQTVEILRGDLMARLKSLQGRQFDRMYFDPPYASSLYQPVLAAIAQYELLAPDGEIAVEHRRDRLTIEPIPTLEILRERRYSNTTVTFIGLSDESLRELQKIK</sequence>
<dbReference type="InterPro" id="IPR004398">
    <property type="entry name" value="RNA_MeTrfase_RsmD"/>
</dbReference>
<dbReference type="EC" id="2.1.1.171" evidence="3"/>
<protein>
    <submittedName>
        <fullName evidence="3">16S rRNA (Guanine(966)-N(2))-methyltransferase RsmD</fullName>
        <ecNumber evidence="3">2.1.1.171</ecNumber>
    </submittedName>
</protein>
<dbReference type="PROSITE" id="PS00092">
    <property type="entry name" value="N6_MTASE"/>
    <property type="match status" value="1"/>
</dbReference>
<dbReference type="PANTHER" id="PTHR43542">
    <property type="entry name" value="METHYLTRANSFERASE"/>
    <property type="match status" value="1"/>
</dbReference>
<dbReference type="EMBL" id="JAFLQW010000278">
    <property type="protein sequence ID" value="MBO0349462.1"/>
    <property type="molecule type" value="Genomic_DNA"/>
</dbReference>
<proteinExistence type="predicted"/>
<comment type="caution">
    <text evidence="3">The sequence shown here is derived from an EMBL/GenBank/DDBJ whole genome shotgun (WGS) entry which is preliminary data.</text>
</comment>
<organism evidence="3 4">
    <name type="scientific">Phormidium pseudopriestleyi FRX01</name>
    <dbReference type="NCBI Taxonomy" id="1759528"/>
    <lineage>
        <taxon>Bacteria</taxon>
        <taxon>Bacillati</taxon>
        <taxon>Cyanobacteriota</taxon>
        <taxon>Cyanophyceae</taxon>
        <taxon>Oscillatoriophycideae</taxon>
        <taxon>Oscillatoriales</taxon>
        <taxon>Oscillatoriaceae</taxon>
        <taxon>Phormidium</taxon>
    </lineage>
</organism>
<evidence type="ECO:0000313" key="4">
    <source>
        <dbReference type="Proteomes" id="UP000664844"/>
    </source>
</evidence>
<dbReference type="InterPro" id="IPR029063">
    <property type="entry name" value="SAM-dependent_MTases_sf"/>
</dbReference>
<name>A0ABS3FQR5_9CYAN</name>
<keyword evidence="2 3" id="KW-0808">Transferase</keyword>
<evidence type="ECO:0000313" key="3">
    <source>
        <dbReference type="EMBL" id="MBO0349462.1"/>
    </source>
</evidence>
<dbReference type="GO" id="GO:0052913">
    <property type="term" value="F:16S rRNA (guanine(966)-N(2))-methyltransferase activity"/>
    <property type="evidence" value="ECO:0007669"/>
    <property type="project" value="UniProtKB-EC"/>
</dbReference>
<keyword evidence="4" id="KW-1185">Reference proteome</keyword>
<accession>A0ABS3FQR5</accession>
<dbReference type="InterPro" id="IPR002052">
    <property type="entry name" value="DNA_methylase_N6_adenine_CS"/>
</dbReference>
<gene>
    <name evidence="3" type="primary">rsmD</name>
    <name evidence="3" type="ORF">J0895_10150</name>
</gene>
<evidence type="ECO:0000256" key="1">
    <source>
        <dbReference type="ARBA" id="ARBA00022603"/>
    </source>
</evidence>
<dbReference type="Gene3D" id="3.40.50.150">
    <property type="entry name" value="Vaccinia Virus protein VP39"/>
    <property type="match status" value="1"/>
</dbReference>
<keyword evidence="1 3" id="KW-0489">Methyltransferase</keyword>
<dbReference type="RefSeq" id="WP_207087986.1">
    <property type="nucleotide sequence ID" value="NZ_JAFLQW010000278.1"/>
</dbReference>
<dbReference type="Proteomes" id="UP000664844">
    <property type="component" value="Unassembled WGS sequence"/>
</dbReference>
<dbReference type="PIRSF" id="PIRSF004553">
    <property type="entry name" value="CHP00095"/>
    <property type="match status" value="1"/>
</dbReference>
<dbReference type="CDD" id="cd02440">
    <property type="entry name" value="AdoMet_MTases"/>
    <property type="match status" value="1"/>
</dbReference>
<reference evidence="3 4" key="1">
    <citation type="submission" date="2021-03" db="EMBL/GenBank/DDBJ databases">
        <title>Metabolic Capacity of the Antarctic Cyanobacterium Phormidium pseudopriestleyi that Sustains Oxygenic Photosynthesis in the Presence of Hydrogen Sulfide.</title>
        <authorList>
            <person name="Lumian J.E."/>
            <person name="Jungblut A.D."/>
            <person name="Dillon M.L."/>
            <person name="Hawes I."/>
            <person name="Doran P.T."/>
            <person name="Mackey T.J."/>
            <person name="Dick G.J."/>
            <person name="Grettenberger C.L."/>
            <person name="Sumner D.Y."/>
        </authorList>
    </citation>
    <scope>NUCLEOTIDE SEQUENCE [LARGE SCALE GENOMIC DNA]</scope>
    <source>
        <strain evidence="3 4">FRX01</strain>
    </source>
</reference>
<dbReference type="PANTHER" id="PTHR43542:SF1">
    <property type="entry name" value="METHYLTRANSFERASE"/>
    <property type="match status" value="1"/>
</dbReference>